<name>A0A7Y9DRP7_9PSEU</name>
<protein>
    <submittedName>
        <fullName evidence="1">Uncharacterized protein</fullName>
    </submittedName>
</protein>
<evidence type="ECO:0000313" key="2">
    <source>
        <dbReference type="Proteomes" id="UP000535890"/>
    </source>
</evidence>
<organism evidence="1 2">
    <name type="scientific">Actinomycetospora corticicola</name>
    <dbReference type="NCBI Taxonomy" id="663602"/>
    <lineage>
        <taxon>Bacteria</taxon>
        <taxon>Bacillati</taxon>
        <taxon>Actinomycetota</taxon>
        <taxon>Actinomycetes</taxon>
        <taxon>Pseudonocardiales</taxon>
        <taxon>Pseudonocardiaceae</taxon>
        <taxon>Actinomycetospora</taxon>
    </lineage>
</organism>
<dbReference type="AlphaFoldDB" id="A0A7Y9DRP7"/>
<evidence type="ECO:0000313" key="1">
    <source>
        <dbReference type="EMBL" id="NYD33962.1"/>
    </source>
</evidence>
<dbReference type="EMBL" id="JACCBN010000001">
    <property type="protein sequence ID" value="NYD33962.1"/>
    <property type="molecule type" value="Genomic_DNA"/>
</dbReference>
<keyword evidence="2" id="KW-1185">Reference proteome</keyword>
<reference evidence="1 2" key="1">
    <citation type="submission" date="2020-07" db="EMBL/GenBank/DDBJ databases">
        <title>Sequencing the genomes of 1000 actinobacteria strains.</title>
        <authorList>
            <person name="Klenk H.-P."/>
        </authorList>
    </citation>
    <scope>NUCLEOTIDE SEQUENCE [LARGE SCALE GENOMIC DNA]</scope>
    <source>
        <strain evidence="1 2">DSM 45772</strain>
    </source>
</reference>
<gene>
    <name evidence="1" type="ORF">BJ983_000064</name>
</gene>
<dbReference type="RefSeq" id="WP_179791976.1">
    <property type="nucleotide sequence ID" value="NZ_BAABHP010000012.1"/>
</dbReference>
<accession>A0A7Y9DRP7</accession>
<comment type="caution">
    <text evidence="1">The sequence shown here is derived from an EMBL/GenBank/DDBJ whole genome shotgun (WGS) entry which is preliminary data.</text>
</comment>
<sequence>MSDENSAADEATVDQIRRRYEQDGLMLAGTVRKRRPEVLHRAAALAVEEMQAGPTPATWETARTRPYATDELDDPRDVLIGRLAAILGVVDGGYHPASYPAMLSAARQLQAELSSLRASNDGQA</sequence>
<proteinExistence type="predicted"/>
<dbReference type="Proteomes" id="UP000535890">
    <property type="component" value="Unassembled WGS sequence"/>
</dbReference>